<protein>
    <submittedName>
        <fullName evidence="5">Response regulator transcription factor</fullName>
    </submittedName>
</protein>
<proteinExistence type="predicted"/>
<dbReference type="PROSITE" id="PS50043">
    <property type="entry name" value="HTH_LUXR_2"/>
    <property type="match status" value="1"/>
</dbReference>
<dbReference type="InterPro" id="IPR016032">
    <property type="entry name" value="Sig_transdc_resp-reg_C-effctor"/>
</dbReference>
<dbReference type="SMART" id="SM00421">
    <property type="entry name" value="HTH_LUXR"/>
    <property type="match status" value="1"/>
</dbReference>
<feature type="domain" description="HTH luxR-type" evidence="4">
    <location>
        <begin position="342"/>
        <end position="407"/>
    </location>
</feature>
<dbReference type="PRINTS" id="PR00038">
    <property type="entry name" value="HTHLUXR"/>
</dbReference>
<reference evidence="6" key="1">
    <citation type="journal article" date="2019" name="Int. J. Syst. Evol. Microbiol.">
        <title>The Global Catalogue of Microorganisms (GCM) 10K type strain sequencing project: providing services to taxonomists for standard genome sequencing and annotation.</title>
        <authorList>
            <consortium name="The Broad Institute Genomics Platform"/>
            <consortium name="The Broad Institute Genome Sequencing Center for Infectious Disease"/>
            <person name="Wu L."/>
            <person name="Ma J."/>
        </authorList>
    </citation>
    <scope>NUCLEOTIDE SEQUENCE [LARGE SCALE GENOMIC DNA]</scope>
    <source>
        <strain evidence="6">JCM 16898</strain>
    </source>
</reference>
<dbReference type="Proteomes" id="UP001500689">
    <property type="component" value="Unassembled WGS sequence"/>
</dbReference>
<accession>A0ABP6X8Y5</accession>
<dbReference type="CDD" id="cd06170">
    <property type="entry name" value="LuxR_C_like"/>
    <property type="match status" value="1"/>
</dbReference>
<keyword evidence="3" id="KW-0804">Transcription</keyword>
<sequence length="414" mass="44322">MNLTALREVVEGPLHGIAGRFSRFLAECWPHTALVIFTRECTGRPRKVSGPVQTVDRITIAELEALKAATAPGHPLSDTVTIGGTARAVWAVHDHTGTLLVLIVRSAKHVPEPALLAEVFGIVATSIRQQVTQASPDYLAESRAASAERARTIAEMAAEHESALVTILTTLRSRGLEDRQARLTATDSAAAALVALRSARKSDLAVSEEPPLSAFTKLRKEIRQTLRHHDAELEFSAPPRSGPPLPGEIAHAARALTRTSVLAFIAQPELARLRVAWSCDGTTLRIDVRDHESGRLDVPALRDQLDGRARALGGTVELDAVADWGSRASITLPLQLVPDSSAEDALSGLNRRELQVLSLVAQGKRNKTIADELGITESTVKFHVTGVLKKLEAGTRGEAAALALAAGIGDRVRE</sequence>
<dbReference type="PANTHER" id="PTHR44688">
    <property type="entry name" value="DNA-BINDING TRANSCRIPTIONAL ACTIVATOR DEVR_DOSR"/>
    <property type="match status" value="1"/>
</dbReference>
<keyword evidence="2" id="KW-0238">DNA-binding</keyword>
<evidence type="ECO:0000313" key="5">
    <source>
        <dbReference type="EMBL" id="GAA3562870.1"/>
    </source>
</evidence>
<dbReference type="RefSeq" id="WP_344864504.1">
    <property type="nucleotide sequence ID" value="NZ_BAAAZN010000012.1"/>
</dbReference>
<gene>
    <name evidence="5" type="ORF">GCM10022222_53240</name>
</gene>
<keyword evidence="6" id="KW-1185">Reference proteome</keyword>
<dbReference type="PANTHER" id="PTHR44688:SF16">
    <property type="entry name" value="DNA-BINDING TRANSCRIPTIONAL ACTIVATOR DEVR_DOSR"/>
    <property type="match status" value="1"/>
</dbReference>
<dbReference type="Gene3D" id="1.10.10.10">
    <property type="entry name" value="Winged helix-like DNA-binding domain superfamily/Winged helix DNA-binding domain"/>
    <property type="match status" value="1"/>
</dbReference>
<dbReference type="InterPro" id="IPR037119">
    <property type="entry name" value="Haem_oxidase_HugZ-like_sf"/>
</dbReference>
<organism evidence="5 6">
    <name type="scientific">Amycolatopsis ultiminotia</name>
    <dbReference type="NCBI Taxonomy" id="543629"/>
    <lineage>
        <taxon>Bacteria</taxon>
        <taxon>Bacillati</taxon>
        <taxon>Actinomycetota</taxon>
        <taxon>Actinomycetes</taxon>
        <taxon>Pseudonocardiales</taxon>
        <taxon>Pseudonocardiaceae</taxon>
        <taxon>Amycolatopsis</taxon>
    </lineage>
</organism>
<dbReference type="SUPFAM" id="SSF46894">
    <property type="entry name" value="C-terminal effector domain of the bipartite response regulators"/>
    <property type="match status" value="1"/>
</dbReference>
<comment type="caution">
    <text evidence="5">The sequence shown here is derived from an EMBL/GenBank/DDBJ whole genome shotgun (WGS) entry which is preliminary data.</text>
</comment>
<dbReference type="InterPro" id="IPR000792">
    <property type="entry name" value="Tscrpt_reg_LuxR_C"/>
</dbReference>
<evidence type="ECO:0000313" key="6">
    <source>
        <dbReference type="Proteomes" id="UP001500689"/>
    </source>
</evidence>
<evidence type="ECO:0000256" key="2">
    <source>
        <dbReference type="ARBA" id="ARBA00023125"/>
    </source>
</evidence>
<name>A0ABP6X8Y5_9PSEU</name>
<dbReference type="Pfam" id="PF00196">
    <property type="entry name" value="GerE"/>
    <property type="match status" value="1"/>
</dbReference>
<dbReference type="Gene3D" id="3.20.180.10">
    <property type="entry name" value="PNP-oxidase-like"/>
    <property type="match status" value="1"/>
</dbReference>
<evidence type="ECO:0000256" key="1">
    <source>
        <dbReference type="ARBA" id="ARBA00023015"/>
    </source>
</evidence>
<dbReference type="EMBL" id="BAAAZN010000012">
    <property type="protein sequence ID" value="GAA3562870.1"/>
    <property type="molecule type" value="Genomic_DNA"/>
</dbReference>
<evidence type="ECO:0000259" key="4">
    <source>
        <dbReference type="PROSITE" id="PS50043"/>
    </source>
</evidence>
<evidence type="ECO:0000256" key="3">
    <source>
        <dbReference type="ARBA" id="ARBA00023163"/>
    </source>
</evidence>
<dbReference type="InterPro" id="IPR036388">
    <property type="entry name" value="WH-like_DNA-bd_sf"/>
</dbReference>
<keyword evidence="1" id="KW-0805">Transcription regulation</keyword>